<proteinExistence type="predicted"/>
<protein>
    <submittedName>
        <fullName evidence="1">Uncharacterized protein</fullName>
    </submittedName>
</protein>
<evidence type="ECO:0000313" key="1">
    <source>
        <dbReference type="EMBL" id="KAJ9065005.1"/>
    </source>
</evidence>
<sequence>MENQLRPQSSSNVGSRVTSVYSAGDSPRVPNFMYQSSRDSSIALREASEIDSAFRSSERRASPRTKIPTYAPEPPRHQSPYPGFREPELRRKKRNRACCCCCRTRLGALCCALMMVGLILGLALATFFLWPRIPNIQLHSITQQGTSTSIQNSSFSNLFKSTPDNTLQANVQINLIVTNPNYINLVITSLKLTGGLHSSAINIPEFLTGGISRSISLIAQKKSPFNIPVQLAFPSNHATALVSLAQVCAEKQEISIPYTIKLSLALLTWTGYQPSVSDTYSFPCPWTITAI</sequence>
<evidence type="ECO:0000313" key="2">
    <source>
        <dbReference type="Proteomes" id="UP001165960"/>
    </source>
</evidence>
<organism evidence="1 2">
    <name type="scientific">Entomophthora muscae</name>
    <dbReference type="NCBI Taxonomy" id="34485"/>
    <lineage>
        <taxon>Eukaryota</taxon>
        <taxon>Fungi</taxon>
        <taxon>Fungi incertae sedis</taxon>
        <taxon>Zoopagomycota</taxon>
        <taxon>Entomophthoromycotina</taxon>
        <taxon>Entomophthoromycetes</taxon>
        <taxon>Entomophthorales</taxon>
        <taxon>Entomophthoraceae</taxon>
        <taxon>Entomophthora</taxon>
    </lineage>
</organism>
<gene>
    <name evidence="1" type="ORF">DSO57_1024415</name>
</gene>
<reference evidence="1" key="1">
    <citation type="submission" date="2022-04" db="EMBL/GenBank/DDBJ databases">
        <title>Genome of the entomopathogenic fungus Entomophthora muscae.</title>
        <authorList>
            <person name="Elya C."/>
            <person name="Lovett B.R."/>
            <person name="Lee E."/>
            <person name="Macias A.M."/>
            <person name="Hajek A.E."/>
            <person name="De Bivort B.L."/>
            <person name="Kasson M.T."/>
            <person name="De Fine Licht H.H."/>
            <person name="Stajich J.E."/>
        </authorList>
    </citation>
    <scope>NUCLEOTIDE SEQUENCE</scope>
    <source>
        <strain evidence="1">Berkeley</strain>
    </source>
</reference>
<dbReference type="Proteomes" id="UP001165960">
    <property type="component" value="Unassembled WGS sequence"/>
</dbReference>
<comment type="caution">
    <text evidence="1">The sequence shown here is derived from an EMBL/GenBank/DDBJ whole genome shotgun (WGS) entry which is preliminary data.</text>
</comment>
<name>A0ACC2SRM5_9FUNG</name>
<dbReference type="EMBL" id="QTSX02004392">
    <property type="protein sequence ID" value="KAJ9065005.1"/>
    <property type="molecule type" value="Genomic_DNA"/>
</dbReference>
<accession>A0ACC2SRM5</accession>
<keyword evidence="2" id="KW-1185">Reference proteome</keyword>